<evidence type="ECO:0000256" key="1">
    <source>
        <dbReference type="SAM" id="Phobius"/>
    </source>
</evidence>
<dbReference type="EMBL" id="QFKX01000007">
    <property type="protein sequence ID" value="PWH05089.1"/>
    <property type="molecule type" value="Genomic_DNA"/>
</dbReference>
<dbReference type="Proteomes" id="UP000245590">
    <property type="component" value="Unassembled WGS sequence"/>
</dbReference>
<reference evidence="2 3" key="1">
    <citation type="submission" date="2018-05" db="EMBL/GenBank/DDBJ databases">
        <title>Brachybacterium sp. M1HQ-2T, whole genome shotgun sequence.</title>
        <authorList>
            <person name="Tuo L."/>
        </authorList>
    </citation>
    <scope>NUCLEOTIDE SEQUENCE [LARGE SCALE GENOMIC DNA]</scope>
    <source>
        <strain evidence="2 3">M1HQ-2</strain>
    </source>
</reference>
<dbReference type="AlphaFoldDB" id="A0A2U2RGT8"/>
<organism evidence="2 3">
    <name type="scientific">Brachybacterium endophyticum</name>
    <dbReference type="NCBI Taxonomy" id="2182385"/>
    <lineage>
        <taxon>Bacteria</taxon>
        <taxon>Bacillati</taxon>
        <taxon>Actinomycetota</taxon>
        <taxon>Actinomycetes</taxon>
        <taxon>Micrococcales</taxon>
        <taxon>Dermabacteraceae</taxon>
        <taxon>Brachybacterium</taxon>
    </lineage>
</organism>
<feature type="transmembrane region" description="Helical" evidence="1">
    <location>
        <begin position="105"/>
        <end position="127"/>
    </location>
</feature>
<feature type="transmembrane region" description="Helical" evidence="1">
    <location>
        <begin position="54"/>
        <end position="73"/>
    </location>
</feature>
<protein>
    <submittedName>
        <fullName evidence="2">Uncharacterized protein</fullName>
    </submittedName>
</protein>
<accession>A0A2U2RGT8</accession>
<proteinExistence type="predicted"/>
<keyword evidence="1" id="KW-0812">Transmembrane</keyword>
<keyword evidence="3" id="KW-1185">Reference proteome</keyword>
<evidence type="ECO:0000313" key="3">
    <source>
        <dbReference type="Proteomes" id="UP000245590"/>
    </source>
</evidence>
<comment type="caution">
    <text evidence="2">The sequence shown here is derived from an EMBL/GenBank/DDBJ whole genome shotgun (WGS) entry which is preliminary data.</text>
</comment>
<keyword evidence="1" id="KW-1133">Transmembrane helix</keyword>
<sequence>MSKNASGTAVPPISPVLHWLRIVSGAAGLLVVVQALLGFGLLGNLGALFPVHQGIGYLILLATVVAAVFAVLWSRAGGNTGMMMHAIAVAVLALIQIGIAETGVIWLHVVVGLLILVAAVALATLSLRSGGSSRPRRRSASASA</sequence>
<gene>
    <name evidence="2" type="ORF">DEO23_14940</name>
</gene>
<feature type="transmembrane region" description="Helical" evidence="1">
    <location>
        <begin position="80"/>
        <end position="99"/>
    </location>
</feature>
<dbReference type="RefSeq" id="WP_109276829.1">
    <property type="nucleotide sequence ID" value="NZ_QFKX01000007.1"/>
</dbReference>
<feature type="transmembrane region" description="Helical" evidence="1">
    <location>
        <begin position="20"/>
        <end position="42"/>
    </location>
</feature>
<evidence type="ECO:0000313" key="2">
    <source>
        <dbReference type="EMBL" id="PWH05089.1"/>
    </source>
</evidence>
<keyword evidence="1" id="KW-0472">Membrane</keyword>
<name>A0A2U2RGT8_9MICO</name>